<organism evidence="2 3">
    <name type="scientific">Blyttiomyces helicus</name>
    <dbReference type="NCBI Taxonomy" id="388810"/>
    <lineage>
        <taxon>Eukaryota</taxon>
        <taxon>Fungi</taxon>
        <taxon>Fungi incertae sedis</taxon>
        <taxon>Chytridiomycota</taxon>
        <taxon>Chytridiomycota incertae sedis</taxon>
        <taxon>Chytridiomycetes</taxon>
        <taxon>Chytridiomycetes incertae sedis</taxon>
        <taxon>Blyttiomyces</taxon>
    </lineage>
</organism>
<proteinExistence type="predicted"/>
<accession>A0A4P9WLE2</accession>
<feature type="compositionally biased region" description="Basic and acidic residues" evidence="1">
    <location>
        <begin position="102"/>
        <end position="118"/>
    </location>
</feature>
<sequence length="133" mass="15113">SPFLEFLHGRELAPRQNKAKPGEWEPKGMDRATGDRPSAIYGEIWGKKQIQYLVFLSSLRRDKIKPDQGKRSPKASSWRDLGEKADPISGIPGRERHKRASKRSEGASLRHDRTKPDQETGSPKLVRVSCQHM</sequence>
<evidence type="ECO:0000256" key="1">
    <source>
        <dbReference type="SAM" id="MobiDB-lite"/>
    </source>
</evidence>
<protein>
    <submittedName>
        <fullName evidence="2">Uncharacterized protein</fullName>
    </submittedName>
</protein>
<feature type="compositionally biased region" description="Basic and acidic residues" evidence="1">
    <location>
        <begin position="20"/>
        <end position="34"/>
    </location>
</feature>
<reference evidence="3" key="1">
    <citation type="journal article" date="2018" name="Nat. Microbiol.">
        <title>Leveraging single-cell genomics to expand the fungal tree of life.</title>
        <authorList>
            <person name="Ahrendt S.R."/>
            <person name="Quandt C.A."/>
            <person name="Ciobanu D."/>
            <person name="Clum A."/>
            <person name="Salamov A."/>
            <person name="Andreopoulos B."/>
            <person name="Cheng J.F."/>
            <person name="Woyke T."/>
            <person name="Pelin A."/>
            <person name="Henrissat B."/>
            <person name="Reynolds N.K."/>
            <person name="Benny G.L."/>
            <person name="Smith M.E."/>
            <person name="James T.Y."/>
            <person name="Grigoriev I.V."/>
        </authorList>
    </citation>
    <scope>NUCLEOTIDE SEQUENCE [LARGE SCALE GENOMIC DNA]</scope>
</reference>
<gene>
    <name evidence="2" type="ORF">BDK51DRAFT_30776</name>
</gene>
<keyword evidence="3" id="KW-1185">Reference proteome</keyword>
<dbReference type="Proteomes" id="UP000269721">
    <property type="component" value="Unassembled WGS sequence"/>
</dbReference>
<dbReference type="EMBL" id="KZ994148">
    <property type="protein sequence ID" value="RKO93694.1"/>
    <property type="molecule type" value="Genomic_DNA"/>
</dbReference>
<feature type="non-terminal residue" evidence="2">
    <location>
        <position position="1"/>
    </location>
</feature>
<feature type="region of interest" description="Disordered" evidence="1">
    <location>
        <begin position="63"/>
        <end position="133"/>
    </location>
</feature>
<evidence type="ECO:0000313" key="2">
    <source>
        <dbReference type="EMBL" id="RKO93694.1"/>
    </source>
</evidence>
<name>A0A4P9WLE2_9FUNG</name>
<evidence type="ECO:0000313" key="3">
    <source>
        <dbReference type="Proteomes" id="UP000269721"/>
    </source>
</evidence>
<dbReference type="AlphaFoldDB" id="A0A4P9WLE2"/>
<feature type="region of interest" description="Disordered" evidence="1">
    <location>
        <begin position="1"/>
        <end position="37"/>
    </location>
</feature>